<feature type="region of interest" description="Disordered" evidence="9">
    <location>
        <begin position="123"/>
        <end position="143"/>
    </location>
</feature>
<proteinExistence type="inferred from homology"/>
<dbReference type="AlphaFoldDB" id="A0AAN8IV26"/>
<evidence type="ECO:0000256" key="3">
    <source>
        <dbReference type="ARBA" id="ARBA00022723"/>
    </source>
</evidence>
<evidence type="ECO:0000256" key="8">
    <source>
        <dbReference type="PROSITE-ProRule" id="PRU00855"/>
    </source>
</evidence>
<evidence type="ECO:0000313" key="12">
    <source>
        <dbReference type="Proteomes" id="UP001331761"/>
    </source>
</evidence>
<dbReference type="GO" id="GO:0005737">
    <property type="term" value="C:cytoplasm"/>
    <property type="evidence" value="ECO:0007669"/>
    <property type="project" value="UniProtKB-SubCell"/>
</dbReference>
<reference evidence="11 12" key="1">
    <citation type="submission" date="2019-10" db="EMBL/GenBank/DDBJ databases">
        <title>Assembly and Annotation for the nematode Trichostrongylus colubriformis.</title>
        <authorList>
            <person name="Martin J."/>
        </authorList>
    </citation>
    <scope>NUCLEOTIDE SEQUENCE [LARGE SCALE GENOMIC DNA]</scope>
    <source>
        <strain evidence="11">G859</strain>
        <tissue evidence="11">Whole worm</tissue>
    </source>
</reference>
<comment type="caution">
    <text evidence="11">The sequence shown here is derived from an EMBL/GenBank/DDBJ whole genome shotgun (WGS) entry which is preliminary data.</text>
</comment>
<keyword evidence="12" id="KW-1185">Reference proteome</keyword>
<evidence type="ECO:0000256" key="7">
    <source>
        <dbReference type="ARBA" id="ARBA00022884"/>
    </source>
</evidence>
<dbReference type="GO" id="GO:0003723">
    <property type="term" value="F:RNA binding"/>
    <property type="evidence" value="ECO:0007669"/>
    <property type="project" value="UniProtKB-UniRule"/>
</dbReference>
<feature type="compositionally biased region" description="Polar residues" evidence="9">
    <location>
        <begin position="172"/>
        <end position="183"/>
    </location>
</feature>
<dbReference type="Proteomes" id="UP001331761">
    <property type="component" value="Unassembled WGS sequence"/>
</dbReference>
<protein>
    <submittedName>
        <fullName evidence="11">Nanos-type domain-containing protein</fullName>
    </submittedName>
</protein>
<feature type="compositionally biased region" description="Low complexity" evidence="9">
    <location>
        <begin position="123"/>
        <end position="136"/>
    </location>
</feature>
<feature type="region of interest" description="Disordered" evidence="9">
    <location>
        <begin position="166"/>
        <end position="191"/>
    </location>
</feature>
<keyword evidence="3" id="KW-0479">Metal-binding</keyword>
<organism evidence="11 12">
    <name type="scientific">Trichostrongylus colubriformis</name>
    <name type="common">Black scour worm</name>
    <dbReference type="NCBI Taxonomy" id="6319"/>
    <lineage>
        <taxon>Eukaryota</taxon>
        <taxon>Metazoa</taxon>
        <taxon>Ecdysozoa</taxon>
        <taxon>Nematoda</taxon>
        <taxon>Chromadorea</taxon>
        <taxon>Rhabditida</taxon>
        <taxon>Rhabditina</taxon>
        <taxon>Rhabditomorpha</taxon>
        <taxon>Strongyloidea</taxon>
        <taxon>Trichostrongylidae</taxon>
        <taxon>Trichostrongylus</taxon>
    </lineage>
</organism>
<dbReference type="GO" id="GO:0008270">
    <property type="term" value="F:zinc ion binding"/>
    <property type="evidence" value="ECO:0007669"/>
    <property type="project" value="UniProtKB-KW"/>
</dbReference>
<keyword evidence="5" id="KW-0862">Zinc</keyword>
<keyword evidence="4 8" id="KW-0863">Zinc-finger</keyword>
<gene>
    <name evidence="11" type="ORF">GCK32_008699</name>
</gene>
<dbReference type="InterPro" id="IPR038129">
    <property type="entry name" value="Nanos_sf"/>
</dbReference>
<evidence type="ECO:0000256" key="1">
    <source>
        <dbReference type="ARBA" id="ARBA00004496"/>
    </source>
</evidence>
<evidence type="ECO:0000259" key="10">
    <source>
        <dbReference type="PROSITE" id="PS51522"/>
    </source>
</evidence>
<dbReference type="PROSITE" id="PS51522">
    <property type="entry name" value="ZF_NANOS"/>
    <property type="match status" value="1"/>
</dbReference>
<accession>A0AAN8IV26</accession>
<sequence>MNGLAWTEHVNVNPQTIADAKMVEVREIPNYTSCNHDTMYSKVQLELKKKTDSGKIAVDTAVGKGRKADPDFKKLSSGARRQDVNLMFTECWQQYSDYNVSPVARTSADKPAKELLQYCGKRSCSSWDSSDASSSSHYDETELCSQGTESTTSDFFSGSDHATNDADFRNDLSPSPNQESPPSFASGLRSPRQAFQGTKQNRYCWYCYDVYSAMCLAQGKTVPDIHNRGLWRGHCMKDAHGFTTCPHLWFTTCTHCGATADTAHSPEFCPMVKLTSLSLQDK</sequence>
<evidence type="ECO:0000256" key="9">
    <source>
        <dbReference type="SAM" id="MobiDB-lite"/>
    </source>
</evidence>
<comment type="subcellular location">
    <subcellularLocation>
        <location evidence="1">Cytoplasm</location>
    </subcellularLocation>
</comment>
<feature type="domain" description="Nanos-type" evidence="10">
    <location>
        <begin position="203"/>
        <end position="271"/>
    </location>
</feature>
<comment type="similarity">
    <text evidence="8">Belongs to the nanos family.</text>
</comment>
<keyword evidence="6 8" id="KW-0810">Translation regulation</keyword>
<dbReference type="InterPro" id="IPR024161">
    <property type="entry name" value="Znf_nanos-typ"/>
</dbReference>
<evidence type="ECO:0000313" key="11">
    <source>
        <dbReference type="EMBL" id="KAK5965839.1"/>
    </source>
</evidence>
<dbReference type="Pfam" id="PF05741">
    <property type="entry name" value="zf-nanos"/>
    <property type="match status" value="1"/>
</dbReference>
<dbReference type="GO" id="GO:0006417">
    <property type="term" value="P:regulation of translation"/>
    <property type="evidence" value="ECO:0007669"/>
    <property type="project" value="UniProtKB-UniRule"/>
</dbReference>
<name>A0AAN8IV26_TRICO</name>
<dbReference type="InterPro" id="IPR008705">
    <property type="entry name" value="Nanos/Xcar2"/>
</dbReference>
<evidence type="ECO:0000256" key="5">
    <source>
        <dbReference type="ARBA" id="ARBA00022833"/>
    </source>
</evidence>
<evidence type="ECO:0000256" key="4">
    <source>
        <dbReference type="ARBA" id="ARBA00022771"/>
    </source>
</evidence>
<evidence type="ECO:0000256" key="2">
    <source>
        <dbReference type="ARBA" id="ARBA00022490"/>
    </source>
</evidence>
<dbReference type="EMBL" id="WIXE01024173">
    <property type="protein sequence ID" value="KAK5965839.1"/>
    <property type="molecule type" value="Genomic_DNA"/>
</dbReference>
<evidence type="ECO:0000256" key="6">
    <source>
        <dbReference type="ARBA" id="ARBA00022845"/>
    </source>
</evidence>
<keyword evidence="2" id="KW-0963">Cytoplasm</keyword>
<dbReference type="PANTHER" id="PTHR12887">
    <property type="entry name" value="NANOS PROTEIN"/>
    <property type="match status" value="1"/>
</dbReference>
<dbReference type="Gene3D" id="4.10.60.30">
    <property type="entry name" value="Nanos, RNA-binding domain"/>
    <property type="match status" value="1"/>
</dbReference>
<keyword evidence="7 8" id="KW-0694">RNA-binding</keyword>